<gene>
    <name evidence="2" type="ORF">SAMN05446927_8099</name>
</gene>
<sequence>MSIALIGATGRTGRLVAEKLHRAGIPFRALLRDEAQRAHFEGLGASPVIVDLAQDFCAALAGVHTVIFAAGSAETEGAEQERLIDRDAIIKAVNCAKQYGADRFIVVSTLLAYAPERAPDALQHYAQMKRASDDYLIRSGLDYLVLRPGTLTMEPGTGTIEITTDAQSARASVSREDVADVVLETLRVGLVNTIVGFAGGSEPIGDAVAALR</sequence>
<dbReference type="InterPro" id="IPR016040">
    <property type="entry name" value="NAD(P)-bd_dom"/>
</dbReference>
<accession>A0A7Z7IEQ1</accession>
<protein>
    <submittedName>
        <fullName evidence="2">Nucleoside-diphosphate-sugar epimerase</fullName>
    </submittedName>
</protein>
<feature type="domain" description="NAD(P)-binding" evidence="1">
    <location>
        <begin position="7"/>
        <end position="186"/>
    </location>
</feature>
<dbReference type="Proteomes" id="UP000219522">
    <property type="component" value="Unassembled WGS sequence"/>
</dbReference>
<dbReference type="RefSeq" id="WP_097191016.1">
    <property type="nucleotide sequence ID" value="NZ_OCSU01000004.1"/>
</dbReference>
<dbReference type="CDD" id="cd05243">
    <property type="entry name" value="SDR_a5"/>
    <property type="match status" value="1"/>
</dbReference>
<name>A0A7Z7IEQ1_9BURK</name>
<proteinExistence type="predicted"/>
<dbReference type="EMBL" id="OCSU01000004">
    <property type="protein sequence ID" value="SOE91209.1"/>
    <property type="molecule type" value="Genomic_DNA"/>
</dbReference>
<evidence type="ECO:0000313" key="3">
    <source>
        <dbReference type="Proteomes" id="UP000219522"/>
    </source>
</evidence>
<evidence type="ECO:0000259" key="1">
    <source>
        <dbReference type="Pfam" id="PF13460"/>
    </source>
</evidence>
<dbReference type="AlphaFoldDB" id="A0A7Z7IEQ1"/>
<dbReference type="InterPro" id="IPR036291">
    <property type="entry name" value="NAD(P)-bd_dom_sf"/>
</dbReference>
<dbReference type="Gene3D" id="3.40.50.720">
    <property type="entry name" value="NAD(P)-binding Rossmann-like Domain"/>
    <property type="match status" value="1"/>
</dbReference>
<evidence type="ECO:0000313" key="2">
    <source>
        <dbReference type="EMBL" id="SOE91209.1"/>
    </source>
</evidence>
<keyword evidence="3" id="KW-1185">Reference proteome</keyword>
<reference evidence="2 3" key="1">
    <citation type="submission" date="2017-09" db="EMBL/GenBank/DDBJ databases">
        <authorList>
            <person name="Varghese N."/>
            <person name="Submissions S."/>
        </authorList>
    </citation>
    <scope>NUCLEOTIDE SEQUENCE [LARGE SCALE GENOMIC DNA]</scope>
    <source>
        <strain evidence="2 3">OK806</strain>
    </source>
</reference>
<dbReference type="Pfam" id="PF13460">
    <property type="entry name" value="NAD_binding_10"/>
    <property type="match status" value="1"/>
</dbReference>
<comment type="caution">
    <text evidence="2">The sequence shown here is derived from an EMBL/GenBank/DDBJ whole genome shotgun (WGS) entry which is preliminary data.</text>
</comment>
<dbReference type="PANTHER" id="PTHR15020">
    <property type="entry name" value="FLAVIN REDUCTASE-RELATED"/>
    <property type="match status" value="1"/>
</dbReference>
<organism evidence="2 3">
    <name type="scientific">Caballeronia arationis</name>
    <dbReference type="NCBI Taxonomy" id="1777142"/>
    <lineage>
        <taxon>Bacteria</taxon>
        <taxon>Pseudomonadati</taxon>
        <taxon>Pseudomonadota</taxon>
        <taxon>Betaproteobacteria</taxon>
        <taxon>Burkholderiales</taxon>
        <taxon>Burkholderiaceae</taxon>
        <taxon>Caballeronia</taxon>
    </lineage>
</organism>
<dbReference type="SUPFAM" id="SSF51735">
    <property type="entry name" value="NAD(P)-binding Rossmann-fold domains"/>
    <property type="match status" value="1"/>
</dbReference>
<dbReference type="PANTHER" id="PTHR15020:SF50">
    <property type="entry name" value="UPF0659 PROTEIN YMR090W"/>
    <property type="match status" value="1"/>
</dbReference>